<accession>A0A1H4D5W6</accession>
<dbReference type="AlphaFoldDB" id="A0A1H4D5W6"/>
<dbReference type="RefSeq" id="WP_177165340.1">
    <property type="nucleotide sequence ID" value="NZ_FNQK01000025.1"/>
</dbReference>
<protein>
    <submittedName>
        <fullName evidence="2">Uncharacterized protein</fullName>
    </submittedName>
</protein>
<gene>
    <name evidence="2" type="ORF">SAMN04487990_1252</name>
</gene>
<keyword evidence="1" id="KW-0812">Transmembrane</keyword>
<name>A0A1H4D5W6_BIZPA</name>
<evidence type="ECO:0000256" key="1">
    <source>
        <dbReference type="SAM" id="Phobius"/>
    </source>
</evidence>
<feature type="transmembrane region" description="Helical" evidence="1">
    <location>
        <begin position="12"/>
        <end position="32"/>
    </location>
</feature>
<feature type="transmembrane region" description="Helical" evidence="1">
    <location>
        <begin position="38"/>
        <end position="55"/>
    </location>
</feature>
<dbReference type="Proteomes" id="UP000198846">
    <property type="component" value="Unassembled WGS sequence"/>
</dbReference>
<evidence type="ECO:0000313" key="3">
    <source>
        <dbReference type="Proteomes" id="UP000198846"/>
    </source>
</evidence>
<keyword evidence="1" id="KW-1133">Transmembrane helix</keyword>
<proteinExistence type="predicted"/>
<dbReference type="EMBL" id="FNQK01000025">
    <property type="protein sequence ID" value="SEA67880.1"/>
    <property type="molecule type" value="Genomic_DNA"/>
</dbReference>
<reference evidence="2 3" key="1">
    <citation type="submission" date="2016-10" db="EMBL/GenBank/DDBJ databases">
        <authorList>
            <person name="de Groot N.N."/>
        </authorList>
    </citation>
    <scope>NUCLEOTIDE SEQUENCE [LARGE SCALE GENOMIC DNA]</scope>
    <source>
        <strain evidence="2 3">DSM 23842</strain>
    </source>
</reference>
<evidence type="ECO:0000313" key="2">
    <source>
        <dbReference type="EMBL" id="SEA67880.1"/>
    </source>
</evidence>
<keyword evidence="1" id="KW-0472">Membrane</keyword>
<organism evidence="2 3">
    <name type="scientific">Bizionia paragorgiae</name>
    <dbReference type="NCBI Taxonomy" id="283786"/>
    <lineage>
        <taxon>Bacteria</taxon>
        <taxon>Pseudomonadati</taxon>
        <taxon>Bacteroidota</taxon>
        <taxon>Flavobacteriia</taxon>
        <taxon>Flavobacteriales</taxon>
        <taxon>Flavobacteriaceae</taxon>
        <taxon>Bizionia</taxon>
    </lineage>
</organism>
<keyword evidence="3" id="KW-1185">Reference proteome</keyword>
<dbReference type="STRING" id="283786.SAMN04487990_1252"/>
<sequence>MENEEKNELGKITGIVSAGGGAGLAIATAAGIGLAIPIAIGSGLACLGYAIALLSKED</sequence>